<dbReference type="Proteomes" id="UP000388235">
    <property type="component" value="Chromosome"/>
</dbReference>
<proteinExistence type="predicted"/>
<dbReference type="InterPro" id="IPR012337">
    <property type="entry name" value="RNaseH-like_sf"/>
</dbReference>
<evidence type="ECO:0000313" key="1">
    <source>
        <dbReference type="EMBL" id="QGG80372.1"/>
    </source>
</evidence>
<accession>A0A5Q2QDG1</accession>
<dbReference type="EMBL" id="CP045871">
    <property type="protein sequence ID" value="QGG80372.1"/>
    <property type="molecule type" value="Genomic_DNA"/>
</dbReference>
<name>A0A5Q2QDG1_9GAMM</name>
<organism evidence="1 2">
    <name type="scientific">Litorivicinus lipolyticus</name>
    <dbReference type="NCBI Taxonomy" id="418701"/>
    <lineage>
        <taxon>Bacteria</taxon>
        <taxon>Pseudomonadati</taxon>
        <taxon>Pseudomonadota</taxon>
        <taxon>Gammaproteobacteria</taxon>
        <taxon>Oceanospirillales</taxon>
        <taxon>Litorivicinaceae</taxon>
        <taxon>Litorivicinus</taxon>
    </lineage>
</organism>
<dbReference type="AlphaFoldDB" id="A0A5Q2QDG1"/>
<reference evidence="1 2" key="1">
    <citation type="submission" date="2019-11" db="EMBL/GenBank/DDBJ databases">
        <authorList>
            <person name="Khan S.A."/>
            <person name="Jeon C.O."/>
            <person name="Chun B.H."/>
        </authorList>
    </citation>
    <scope>NUCLEOTIDE SEQUENCE [LARGE SCALE GENOMIC DNA]</scope>
    <source>
        <strain evidence="1 2">IMCC 1097</strain>
    </source>
</reference>
<dbReference type="SUPFAM" id="SSF53098">
    <property type="entry name" value="Ribonuclease H-like"/>
    <property type="match status" value="1"/>
</dbReference>
<dbReference type="OrthoDB" id="5705783at2"/>
<sequence>MNRFEHTPLFFDCEASGLAEDSYPIDIAVAEIAAPTRRWLIDPSSVDSWTHWNSESQNSHGYQRYDLVDWGEDACRVAEQLHARLDGCVVLSDNPERDRLWVNKLYQDTGTLAPIYRVLDANDQFRELLALVEPDLHRRDERLYNLKILARAMHLPRHRAQSDAEYLRRLYVLVVQLTEPVLTTH</sequence>
<dbReference type="InterPro" id="IPR036397">
    <property type="entry name" value="RNaseH_sf"/>
</dbReference>
<dbReference type="Gene3D" id="3.30.420.10">
    <property type="entry name" value="Ribonuclease H-like superfamily/Ribonuclease H"/>
    <property type="match status" value="1"/>
</dbReference>
<protein>
    <recommendedName>
        <fullName evidence="3">Exonuclease</fullName>
    </recommendedName>
</protein>
<dbReference type="KEGG" id="llp:GH975_07230"/>
<evidence type="ECO:0008006" key="3">
    <source>
        <dbReference type="Google" id="ProtNLM"/>
    </source>
</evidence>
<dbReference type="GO" id="GO:0003676">
    <property type="term" value="F:nucleic acid binding"/>
    <property type="evidence" value="ECO:0007669"/>
    <property type="project" value="InterPro"/>
</dbReference>
<gene>
    <name evidence="1" type="ORF">GH975_07230</name>
</gene>
<keyword evidence="2" id="KW-1185">Reference proteome</keyword>
<evidence type="ECO:0000313" key="2">
    <source>
        <dbReference type="Proteomes" id="UP000388235"/>
    </source>
</evidence>
<dbReference type="RefSeq" id="WP_153713876.1">
    <property type="nucleotide sequence ID" value="NZ_CP045871.1"/>
</dbReference>